<accession>A0A4Z2FSA7</accession>
<dbReference type="AlphaFoldDB" id="A0A4Z2FSA7"/>
<reference evidence="1 2" key="1">
    <citation type="submission" date="2019-03" db="EMBL/GenBank/DDBJ databases">
        <title>First draft genome of Liparis tanakae, snailfish: a comprehensive survey of snailfish specific genes.</title>
        <authorList>
            <person name="Kim W."/>
            <person name="Song I."/>
            <person name="Jeong J.-H."/>
            <person name="Kim D."/>
            <person name="Kim S."/>
            <person name="Ryu S."/>
            <person name="Song J.Y."/>
            <person name="Lee S.K."/>
        </authorList>
    </citation>
    <scope>NUCLEOTIDE SEQUENCE [LARGE SCALE GENOMIC DNA]</scope>
    <source>
        <tissue evidence="1">Muscle</tissue>
    </source>
</reference>
<evidence type="ECO:0000313" key="1">
    <source>
        <dbReference type="EMBL" id="TNN43653.1"/>
    </source>
</evidence>
<keyword evidence="2" id="KW-1185">Reference proteome</keyword>
<comment type="caution">
    <text evidence="1">The sequence shown here is derived from an EMBL/GenBank/DDBJ whole genome shotgun (WGS) entry which is preliminary data.</text>
</comment>
<gene>
    <name evidence="1" type="ORF">EYF80_046153</name>
</gene>
<organism evidence="1 2">
    <name type="scientific">Liparis tanakae</name>
    <name type="common">Tanaka's snailfish</name>
    <dbReference type="NCBI Taxonomy" id="230148"/>
    <lineage>
        <taxon>Eukaryota</taxon>
        <taxon>Metazoa</taxon>
        <taxon>Chordata</taxon>
        <taxon>Craniata</taxon>
        <taxon>Vertebrata</taxon>
        <taxon>Euteleostomi</taxon>
        <taxon>Actinopterygii</taxon>
        <taxon>Neopterygii</taxon>
        <taxon>Teleostei</taxon>
        <taxon>Neoteleostei</taxon>
        <taxon>Acanthomorphata</taxon>
        <taxon>Eupercaria</taxon>
        <taxon>Perciformes</taxon>
        <taxon>Cottioidei</taxon>
        <taxon>Cottales</taxon>
        <taxon>Liparidae</taxon>
        <taxon>Liparis</taxon>
    </lineage>
</organism>
<evidence type="ECO:0000313" key="2">
    <source>
        <dbReference type="Proteomes" id="UP000314294"/>
    </source>
</evidence>
<dbReference type="Proteomes" id="UP000314294">
    <property type="component" value="Unassembled WGS sequence"/>
</dbReference>
<protein>
    <submittedName>
        <fullName evidence="1">Uncharacterized protein</fullName>
    </submittedName>
</protein>
<name>A0A4Z2FSA7_9TELE</name>
<sequence>MAILLRSQNSNRNWTGVALLQPTAASSPTHQYFPWASARGQSQHDLRVAPLQAEQFVLPGPGAFPRLHGAGRAPGRQVAAVAVAESHFPGAELQHVAGVLVRARGQAAVVAEEAVVRGLEVVALVPVDQRHEGVHPPGDVAVYRHLVRLGARAQVRVALARQAVQVDLRVHGQVHAPPLRRRGRLREAGDAVLAAAEVARVRLRLQRPAPVLVRGDHEAAVAAAARLAVRGDVAVFVRGEVAAQVCFFFRLLADALTLKPNVSAVRYLPSLLMSPRGICSRSPAAPLADMFAVWREREGERRRDFPSLLPLEEKHV</sequence>
<proteinExistence type="predicted"/>
<dbReference type="EMBL" id="SRLO01000953">
    <property type="protein sequence ID" value="TNN43653.1"/>
    <property type="molecule type" value="Genomic_DNA"/>
</dbReference>